<dbReference type="Proteomes" id="UP000663888">
    <property type="component" value="Unassembled WGS sequence"/>
</dbReference>
<dbReference type="EMBL" id="CAJMWX010001049">
    <property type="protein sequence ID" value="CAE6457403.1"/>
    <property type="molecule type" value="Genomic_DNA"/>
</dbReference>
<evidence type="ECO:0000313" key="2">
    <source>
        <dbReference type="EMBL" id="CAE6457403.1"/>
    </source>
</evidence>
<gene>
    <name evidence="2" type="ORF">RDB_LOCUS81492</name>
</gene>
<reference evidence="2" key="1">
    <citation type="submission" date="2021-01" db="EMBL/GenBank/DDBJ databases">
        <authorList>
            <person name="Kaushik A."/>
        </authorList>
    </citation>
    <scope>NUCLEOTIDE SEQUENCE</scope>
    <source>
        <strain evidence="2">AG4-R118</strain>
    </source>
</reference>
<dbReference type="AlphaFoldDB" id="A0A8H3BJE7"/>
<proteinExistence type="predicted"/>
<accession>A0A8H3BJE7</accession>
<sequence length="249" mass="26729">MIVAGMNALVRRSCACPVRAFATAAKSGGHGKNKHKGGNQNQKPGDKSKSQAGTKSTQGTRQKAAPALEKKPRAAPKPVTPIVASPGTLDAQEIRPHVPLPSPNPPLSAYTISPPKLRALIDLYHSSSSYITPENLSDRIDATFAPLRNVPNMNIRYQSYRDLVAERDELDAEPDRVVPTANELGGYGYGTTDSLAGNLVAGGWSTSKGERTRMVKAALWGVDSKARIGLETLLEAKVELDAHEKEQKE</sequence>
<protein>
    <submittedName>
        <fullName evidence="2">Uncharacterized protein</fullName>
    </submittedName>
</protein>
<feature type="compositionally biased region" description="Polar residues" evidence="1">
    <location>
        <begin position="50"/>
        <end position="61"/>
    </location>
</feature>
<organism evidence="2 3">
    <name type="scientific">Rhizoctonia solani</name>
    <dbReference type="NCBI Taxonomy" id="456999"/>
    <lineage>
        <taxon>Eukaryota</taxon>
        <taxon>Fungi</taxon>
        <taxon>Dikarya</taxon>
        <taxon>Basidiomycota</taxon>
        <taxon>Agaricomycotina</taxon>
        <taxon>Agaricomycetes</taxon>
        <taxon>Cantharellales</taxon>
        <taxon>Ceratobasidiaceae</taxon>
        <taxon>Rhizoctonia</taxon>
    </lineage>
</organism>
<name>A0A8H3BJE7_9AGAM</name>
<feature type="region of interest" description="Disordered" evidence="1">
    <location>
        <begin position="24"/>
        <end position="107"/>
    </location>
</feature>
<evidence type="ECO:0000256" key="1">
    <source>
        <dbReference type="SAM" id="MobiDB-lite"/>
    </source>
</evidence>
<comment type="caution">
    <text evidence="2">The sequence shown here is derived from an EMBL/GenBank/DDBJ whole genome shotgun (WGS) entry which is preliminary data.</text>
</comment>
<evidence type="ECO:0000313" key="3">
    <source>
        <dbReference type="Proteomes" id="UP000663888"/>
    </source>
</evidence>